<feature type="compositionally biased region" description="Basic residues" evidence="1">
    <location>
        <begin position="1084"/>
        <end position="1103"/>
    </location>
</feature>
<dbReference type="InterPro" id="IPR036871">
    <property type="entry name" value="PX_dom_sf"/>
</dbReference>
<feature type="compositionally biased region" description="Low complexity" evidence="1">
    <location>
        <begin position="68"/>
        <end position="84"/>
    </location>
</feature>
<feature type="region of interest" description="Disordered" evidence="1">
    <location>
        <begin position="952"/>
        <end position="1118"/>
    </location>
</feature>
<sequence length="1146" mass="127783">MSRQPINPANLPYAPRRRSTRPERSLPDIPAGDDVVQTYIAEANQHYTSPPSPPPASDALPPPPPPKASSAPSQQTPSSGAQTSAAHLHPYLSTLPISTALAPPTTLTPLRAHYLKKTLVNLQMSHELNLLTDPVLGANSLGLLGDPFVLPESAKREALERVSEIARAEGRLGDLPFMRFLFHQFLLPFPFLATAPPTFWSAKVQPFLSNFLQSTGYTRQTSLSVEEQMMAESLMTPEEKKESDEKKRMWAKVEKHMGLMVGVGVKVVGGEEVVRIGQSELRRLEQIQEERKRRWQEKHAVGQHPGSAGGDNPHHMVFEVNVVGVRAVVEKGRVRSKSHEEFLIRTRRTGMPDVYVSRRYGDFNRLAEELRLAFPDSPIAPPPPKDRSTVASPPPQAQATGYSYYNPMRAFYGSGSPAQSGASTPPTAAGEEPASPTTPAAPATPLSREKNRMTLRAYLQGILSYPDYLNSPILRSFLLSSPITLTPAEAIDCQRRLEADAVREEGRRRFKEEAERRVDALRQGLAQFKGEVLSREGGLQKVFEVVRRVEKVEDLPTAEASVLEWGRISLAATIFQVFVASDTASETLASLKRLHGLMPYFVLKGILRISNPMAMIRGVLDLFLARPFGGQSLIQRMFSSSLTEDVRLLAEDIETVAEKVDDPVLCQKVEQFAKAPFEIQEIYRKDAAAEGLDLLVVILRSPDGPILARPQFQRVFRAARAYKEYKASMADLSDSDDDQGPESEDAWLFEDLNILLKLWLRKREKEQLLALIFEGVTAELLKDIITIFYAPLAQVYKAASIADSVGDLQNFLNDMIRTVEQVEELRQEDPQRTVQTFIDLVQRHEQAFYTFVHNVHSKGQGLFDSLMAWIELFLSYARDGIAQPIDLEFILPHAGEARAQIMAEVDAVAQYHYKLKVAHEEKIRRRFNKEGAPTDDEAALLGSVLESLSIGETTLGQAGELADDDSDEEDEMYSDEEDEEHNRSRRSSTSTYRDDRDGRGTPSKFVPLSTPETLKPDLPPLGASTTDGGSKKKDRRGSAASNRNSLDKIRSGLGARKSNETTRDEKQRSKEDKRPPPIKVDRPHGHHQHHGHGHAKKSSRKARERAAREALKAPETPAINELRSLFVEALRPMLIVKPLKMLPPSQ</sequence>
<feature type="region of interest" description="Disordered" evidence="1">
    <location>
        <begin position="375"/>
        <end position="399"/>
    </location>
</feature>
<dbReference type="PROSITE" id="PS50195">
    <property type="entry name" value="PX"/>
    <property type="match status" value="1"/>
</dbReference>
<feature type="domain" description="PX" evidence="2">
    <location>
        <begin position="320"/>
        <end position="485"/>
    </location>
</feature>
<comment type="caution">
    <text evidence="3">The sequence shown here is derived from an EMBL/GenBank/DDBJ whole genome shotgun (WGS) entry which is preliminary data.</text>
</comment>
<dbReference type="InterPro" id="IPR024555">
    <property type="entry name" value="PX-associated"/>
</dbReference>
<evidence type="ECO:0000259" key="2">
    <source>
        <dbReference type="PROSITE" id="PS50195"/>
    </source>
</evidence>
<dbReference type="InterPro" id="IPR024554">
    <property type="entry name" value="LEC1-like_C"/>
</dbReference>
<dbReference type="GO" id="GO:0035091">
    <property type="term" value="F:phosphatidylinositol binding"/>
    <property type="evidence" value="ECO:0007669"/>
    <property type="project" value="InterPro"/>
</dbReference>
<feature type="compositionally biased region" description="Low complexity" evidence="1">
    <location>
        <begin position="422"/>
        <end position="445"/>
    </location>
</feature>
<reference evidence="3" key="1">
    <citation type="submission" date="2023-02" db="EMBL/GenBank/DDBJ databases">
        <title>Identification and recombinant expression of a fungal hydrolase from Papiliotrema laurentii that hydrolyzes apple cutin and clears colloidal polyester polyurethane.</title>
        <authorList>
            <consortium name="DOE Joint Genome Institute"/>
            <person name="Roman V.A."/>
            <person name="Bojanowski C."/>
            <person name="Crable B.R."/>
            <person name="Wagner D.N."/>
            <person name="Hung C.S."/>
            <person name="Nadeau L.J."/>
            <person name="Schratz L."/>
            <person name="Haridas S."/>
            <person name="Pangilinan J."/>
            <person name="Lipzen A."/>
            <person name="Na H."/>
            <person name="Yan M."/>
            <person name="Ng V."/>
            <person name="Grigoriev I.V."/>
            <person name="Spatafora J.W."/>
            <person name="Barlow D."/>
            <person name="Biffinger J."/>
            <person name="Kelley-Loughnane N."/>
            <person name="Varaljay V.A."/>
            <person name="Crookes-Goodson W.J."/>
        </authorList>
    </citation>
    <scope>NUCLEOTIDE SEQUENCE</scope>
    <source>
        <strain evidence="3">5307AH</strain>
    </source>
</reference>
<dbReference type="EMBL" id="JAODAN010000001">
    <property type="protein sequence ID" value="KAK1927944.1"/>
    <property type="molecule type" value="Genomic_DNA"/>
</dbReference>
<dbReference type="Pfam" id="PF12828">
    <property type="entry name" value="PXB"/>
    <property type="match status" value="1"/>
</dbReference>
<dbReference type="AlphaFoldDB" id="A0AAD9FX73"/>
<accession>A0AAD9FX73</accession>
<feature type="compositionally biased region" description="Acidic residues" evidence="1">
    <location>
        <begin position="961"/>
        <end position="979"/>
    </location>
</feature>
<dbReference type="Proteomes" id="UP001182556">
    <property type="component" value="Unassembled WGS sequence"/>
</dbReference>
<dbReference type="PANTHER" id="PTHR47185">
    <property type="entry name" value="PX DOMAIN-CONTAINING PROTEIN YPR097W"/>
    <property type="match status" value="1"/>
</dbReference>
<dbReference type="Pfam" id="PF12825">
    <property type="entry name" value="DUF3818"/>
    <property type="match status" value="1"/>
</dbReference>
<proteinExistence type="predicted"/>
<name>A0AAD9FX73_PAPLA</name>
<feature type="region of interest" description="Disordered" evidence="1">
    <location>
        <begin position="1"/>
        <end position="84"/>
    </location>
</feature>
<dbReference type="InterPro" id="IPR047168">
    <property type="entry name" value="LEC1-like"/>
</dbReference>
<keyword evidence="4" id="KW-1185">Reference proteome</keyword>
<dbReference type="Pfam" id="PF00787">
    <property type="entry name" value="PX"/>
    <property type="match status" value="1"/>
</dbReference>
<evidence type="ECO:0000256" key="1">
    <source>
        <dbReference type="SAM" id="MobiDB-lite"/>
    </source>
</evidence>
<evidence type="ECO:0000313" key="4">
    <source>
        <dbReference type="Proteomes" id="UP001182556"/>
    </source>
</evidence>
<dbReference type="InterPro" id="IPR001683">
    <property type="entry name" value="PX_dom"/>
</dbReference>
<feature type="compositionally biased region" description="Pro residues" evidence="1">
    <location>
        <begin position="50"/>
        <end position="67"/>
    </location>
</feature>
<dbReference type="PANTHER" id="PTHR47185:SF1">
    <property type="entry name" value="PX DOMAIN-CONTAINING PROTEIN YPR097W"/>
    <property type="match status" value="1"/>
</dbReference>
<protein>
    <recommendedName>
        <fullName evidence="2">PX domain-containing protein</fullName>
    </recommendedName>
</protein>
<evidence type="ECO:0000313" key="3">
    <source>
        <dbReference type="EMBL" id="KAK1927944.1"/>
    </source>
</evidence>
<organism evidence="3 4">
    <name type="scientific">Papiliotrema laurentii</name>
    <name type="common">Cryptococcus laurentii</name>
    <dbReference type="NCBI Taxonomy" id="5418"/>
    <lineage>
        <taxon>Eukaryota</taxon>
        <taxon>Fungi</taxon>
        <taxon>Dikarya</taxon>
        <taxon>Basidiomycota</taxon>
        <taxon>Agaricomycotina</taxon>
        <taxon>Tremellomycetes</taxon>
        <taxon>Tremellales</taxon>
        <taxon>Rhynchogastremaceae</taxon>
        <taxon>Papiliotrema</taxon>
    </lineage>
</organism>
<feature type="compositionally biased region" description="Basic and acidic residues" evidence="1">
    <location>
        <begin position="1057"/>
        <end position="1083"/>
    </location>
</feature>
<feature type="region of interest" description="Disordered" evidence="1">
    <location>
        <begin position="415"/>
        <end position="449"/>
    </location>
</feature>
<dbReference type="SUPFAM" id="SSF64268">
    <property type="entry name" value="PX domain"/>
    <property type="match status" value="1"/>
</dbReference>
<dbReference type="Gene3D" id="3.30.1520.10">
    <property type="entry name" value="Phox-like domain"/>
    <property type="match status" value="1"/>
</dbReference>
<gene>
    <name evidence="3" type="ORF">DB88DRAFT_58773</name>
</gene>